<reference evidence="3" key="3">
    <citation type="submission" date="2025-09" db="UniProtKB">
        <authorList>
            <consortium name="Ensembl"/>
        </authorList>
    </citation>
    <scope>IDENTIFICATION</scope>
</reference>
<dbReference type="eggNOG" id="ENOG502QVQQ">
    <property type="taxonomic scope" value="Eukaryota"/>
</dbReference>
<evidence type="ECO:0000256" key="2">
    <source>
        <dbReference type="SAM" id="MobiDB-lite"/>
    </source>
</evidence>
<proteinExistence type="predicted"/>
<feature type="coiled-coil region" evidence="1">
    <location>
        <begin position="423"/>
        <end position="478"/>
    </location>
</feature>
<accession>W5NLF4</accession>
<organism evidence="3 4">
    <name type="scientific">Lepisosteus oculatus</name>
    <name type="common">Spotted gar</name>
    <dbReference type="NCBI Taxonomy" id="7918"/>
    <lineage>
        <taxon>Eukaryota</taxon>
        <taxon>Metazoa</taxon>
        <taxon>Chordata</taxon>
        <taxon>Craniata</taxon>
        <taxon>Vertebrata</taxon>
        <taxon>Euteleostomi</taxon>
        <taxon>Actinopterygii</taxon>
        <taxon>Neopterygii</taxon>
        <taxon>Holostei</taxon>
        <taxon>Semionotiformes</taxon>
        <taxon>Lepisosteidae</taxon>
        <taxon>Lepisosteus</taxon>
    </lineage>
</organism>
<evidence type="ECO:0000313" key="3">
    <source>
        <dbReference type="Ensembl" id="ENSLOCP00000021463.1"/>
    </source>
</evidence>
<reference evidence="4" key="1">
    <citation type="submission" date="2011-12" db="EMBL/GenBank/DDBJ databases">
        <title>The Draft Genome of Lepisosteus oculatus.</title>
        <authorList>
            <consortium name="The Broad Institute Genome Assembly &amp; Analysis Group"/>
            <consortium name="Computational R&amp;D Group"/>
            <consortium name="and Sequencing Platform"/>
            <person name="Di Palma F."/>
            <person name="Alfoldi J."/>
            <person name="Johnson J."/>
            <person name="Berlin A."/>
            <person name="Gnerre S."/>
            <person name="Jaffe D."/>
            <person name="MacCallum I."/>
            <person name="Young S."/>
            <person name="Walker B.J."/>
            <person name="Lander E.S."/>
            <person name="Lindblad-Toh K."/>
        </authorList>
    </citation>
    <scope>NUCLEOTIDE SEQUENCE [LARGE SCALE GENOMIC DNA]</scope>
</reference>
<dbReference type="PANTHER" id="PTHR33663:SF3">
    <property type="entry name" value="COILED-COIL DOMAIN-CONTAINING PROTEIN 185"/>
    <property type="match status" value="1"/>
</dbReference>
<feature type="coiled-coil region" evidence="1">
    <location>
        <begin position="230"/>
        <end position="393"/>
    </location>
</feature>
<dbReference type="STRING" id="7918.ENSLOCP00000021463"/>
<dbReference type="PANTHER" id="PTHR33663">
    <property type="entry name" value="COILED-COIL DOMAIN-CONTAINING PROTEIN 177"/>
    <property type="match status" value="1"/>
</dbReference>
<dbReference type="OMA" id="GPFSQHN"/>
<feature type="compositionally biased region" description="Polar residues" evidence="2">
    <location>
        <begin position="113"/>
        <end position="125"/>
    </location>
</feature>
<feature type="region of interest" description="Disordered" evidence="2">
    <location>
        <begin position="95"/>
        <end position="175"/>
    </location>
</feature>
<keyword evidence="4" id="KW-1185">Reference proteome</keyword>
<reference evidence="3" key="2">
    <citation type="submission" date="2025-08" db="UniProtKB">
        <authorList>
            <consortium name="Ensembl"/>
        </authorList>
    </citation>
    <scope>IDENTIFICATION</scope>
</reference>
<dbReference type="Bgee" id="ENSLOCG00000017358">
    <property type="expression patterns" value="Expressed in ovary and 6 other cell types or tissues"/>
</dbReference>
<keyword evidence="1" id="KW-0175">Coiled coil</keyword>
<evidence type="ECO:0000313" key="4">
    <source>
        <dbReference type="Proteomes" id="UP000018468"/>
    </source>
</evidence>
<dbReference type="Ensembl" id="ENSLOCT00000021500.1">
    <property type="protein sequence ID" value="ENSLOCP00000021463.1"/>
    <property type="gene ID" value="ENSLOCG00000017358.1"/>
</dbReference>
<dbReference type="GeneTree" id="ENSGT00940000164505"/>
<dbReference type="InParanoid" id="W5NLF4"/>
<evidence type="ECO:0000256" key="1">
    <source>
        <dbReference type="SAM" id="Coils"/>
    </source>
</evidence>
<name>W5NLF4_LEPOC</name>
<sequence>MEADRPASPMLHLDLYSFESTAAEGSRYVLTSPRSLEACARLGVRPVDLLHRALSEFVVDNPDAPLRKATEMYEAHEKDRRRRLRECREERQKILEEELGRRTPVPTALRTPAQPQSAEQSTVMQPSDFRAKKAEEGWAPSKRVKSSELDTSKPESPKGRSLQESREHKSPRAGWEHPGLREYIAKSFSLGDLSHSLATEKKLEKLIRDIRRQMSITVPEKDRKIAALMLVKHEEEQSQQQRRLQAELRRDEARRRESLRKERVERARRQERCCRLERWQLELEARRRRVEQEERQLASLREQSAILHEDRWRLLAEEQEARRQEKMEMAQQEANGKKRCQEQLLKEKELEEQALREKQGREAQERIIRAGRSKMLKERREKRKIQLENQQKRVKHLLLKREVESQIQAEELLKRIALEQKLLKSSNNYHRVLEARLQELKERSLREEEHLLRAQSRAEKHLRERQKHKEALAQVMDRRMRQALEVAGTLVQRRAELARQANTEKDKSHRLLYEKVQEEQETLQQQLKADIAVKDRRSEQLLRDKEAAVEESRKVARASFQMREKVREQIHSRSFDQMALEAQLRASLSRI</sequence>
<dbReference type="EMBL" id="AHAT01037515">
    <property type="status" value="NOT_ANNOTATED_CDS"/>
    <property type="molecule type" value="Genomic_DNA"/>
</dbReference>
<dbReference type="HOGENOM" id="CLU_017921_0_0_1"/>
<dbReference type="Pfam" id="PF15558">
    <property type="entry name" value="DUF4659"/>
    <property type="match status" value="1"/>
</dbReference>
<feature type="compositionally biased region" description="Basic and acidic residues" evidence="2">
    <location>
        <begin position="145"/>
        <end position="175"/>
    </location>
</feature>
<dbReference type="Proteomes" id="UP000018468">
    <property type="component" value="Linkage group LG16"/>
</dbReference>
<protein>
    <submittedName>
        <fullName evidence="3">Coiled-coil domain-containing protein 177-like</fullName>
    </submittedName>
</protein>
<dbReference type="InterPro" id="IPR029090">
    <property type="entry name" value="DUF4659"/>
</dbReference>
<dbReference type="AlphaFoldDB" id="W5NLF4"/>